<evidence type="ECO:0000259" key="6">
    <source>
        <dbReference type="Pfam" id="PF16188"/>
    </source>
</evidence>
<evidence type="ECO:0000256" key="2">
    <source>
        <dbReference type="ARBA" id="ARBA00022723"/>
    </source>
</evidence>
<evidence type="ECO:0000256" key="1">
    <source>
        <dbReference type="ARBA" id="ARBA00008766"/>
    </source>
</evidence>
<evidence type="ECO:0000259" key="4">
    <source>
        <dbReference type="Pfam" id="PF00557"/>
    </source>
</evidence>
<dbReference type="InterPro" id="IPR033740">
    <property type="entry name" value="Pept_M24B"/>
</dbReference>
<protein>
    <submittedName>
        <fullName evidence="7">Aminopeptidase P family protein</fullName>
    </submittedName>
</protein>
<feature type="domain" description="Peptidase M24 C-terminal" evidence="6">
    <location>
        <begin position="539"/>
        <end position="600"/>
    </location>
</feature>
<dbReference type="Pfam" id="PF01321">
    <property type="entry name" value="Creatinase_N"/>
    <property type="match status" value="1"/>
</dbReference>
<evidence type="ECO:0000313" key="7">
    <source>
        <dbReference type="EMBL" id="MBV7257254.1"/>
    </source>
</evidence>
<dbReference type="InterPro" id="IPR032416">
    <property type="entry name" value="Peptidase_M24_C"/>
</dbReference>
<comment type="similarity">
    <text evidence="1">Belongs to the peptidase M24B family.</text>
</comment>
<dbReference type="RefSeq" id="WP_218446079.1">
    <property type="nucleotide sequence ID" value="NZ_JAGSPA010000003.1"/>
</dbReference>
<accession>A0ABS6SFS4</accession>
<dbReference type="Proteomes" id="UP000722336">
    <property type="component" value="Unassembled WGS sequence"/>
</dbReference>
<dbReference type="CDD" id="cd01085">
    <property type="entry name" value="APP"/>
    <property type="match status" value="1"/>
</dbReference>
<gene>
    <name evidence="7" type="ORF">KCG44_10715</name>
</gene>
<reference evidence="7 8" key="1">
    <citation type="submission" date="2021-04" db="EMBL/GenBank/DDBJ databases">
        <authorList>
            <person name="Pira H."/>
            <person name="Risdian C."/>
            <person name="Wink J."/>
        </authorList>
    </citation>
    <scope>NUCLEOTIDE SEQUENCE [LARGE SCALE GENOMIC DNA]</scope>
    <source>
        <strain evidence="7 8">WHA3</strain>
    </source>
</reference>
<dbReference type="Pfam" id="PF16189">
    <property type="entry name" value="Creatinase_N_2"/>
    <property type="match status" value="1"/>
</dbReference>
<dbReference type="GO" id="GO:0004177">
    <property type="term" value="F:aminopeptidase activity"/>
    <property type="evidence" value="ECO:0007669"/>
    <property type="project" value="UniProtKB-KW"/>
</dbReference>
<keyword evidence="2" id="KW-0479">Metal-binding</keyword>
<evidence type="ECO:0000259" key="5">
    <source>
        <dbReference type="Pfam" id="PF01321"/>
    </source>
</evidence>
<dbReference type="InterPro" id="IPR000994">
    <property type="entry name" value="Pept_M24"/>
</dbReference>
<keyword evidence="7" id="KW-0031">Aminopeptidase</keyword>
<dbReference type="PANTHER" id="PTHR43763">
    <property type="entry name" value="XAA-PRO AMINOPEPTIDASE 1"/>
    <property type="match status" value="1"/>
</dbReference>
<dbReference type="InterPro" id="IPR050422">
    <property type="entry name" value="X-Pro_aminopeptidase_P"/>
</dbReference>
<dbReference type="Pfam" id="PF00557">
    <property type="entry name" value="Peptidase_M24"/>
    <property type="match status" value="1"/>
</dbReference>
<evidence type="ECO:0000256" key="3">
    <source>
        <dbReference type="ARBA" id="ARBA00022801"/>
    </source>
</evidence>
<feature type="domain" description="Peptidase M24" evidence="4">
    <location>
        <begin position="312"/>
        <end position="529"/>
    </location>
</feature>
<proteinExistence type="inferred from homology"/>
<keyword evidence="3" id="KW-0378">Hydrolase</keyword>
<dbReference type="InterPro" id="IPR000587">
    <property type="entry name" value="Creatinase_N"/>
</dbReference>
<feature type="domain" description="Creatinase N-terminal" evidence="5">
    <location>
        <begin position="7"/>
        <end position="139"/>
    </location>
</feature>
<name>A0ABS6SFS4_9SPHN</name>
<keyword evidence="8" id="KW-1185">Reference proteome</keyword>
<sequence length="600" mass="64722">MSIYSSRLEALRTELSNRQLDGFVIPLTDEHMSEYVGDYALRLQWLTGFQGSAGTAAVLPGMAAIFTDGRYKVQVRDQVDGALYSYQDVPAVQPADWLEAEASKGMRIGYDAWLATKTWARATETRLKAKGISLTPADGNPIDAIWPDQPAPSAAPLSVHEDEFAGQSGAEKRAQIADWLKSETADAVVIAALDSVAWTLNIRGSDVSHTPVALAFAVVRSDGTATLFVEPGKVTPEVRAHMGADVDVAPRDGFAAALEQMGKDGLTVALDPSSCVAAIFQLLAAAGAKIIERRDPALLPKAVKNDTELEGSRAAHIRDGGAVTRFLKWIEETAPGGELDELGAAAKLHDIRRESNLLRDLSFDTISAAGPNAALPHYRVSEESNRKIALNSIFLCDSGGQYTDGTTDVTRTVVVGTPTDEMKERFTRVLKGHIALATQTFPKGTRGTQLDSLARMHLWRGGVDYGHGTGHGVGSFLAVHEGPQRISAANYPGAGADEPLRAGMILSNEPGYYKEGEYGIRIENLVIVEPREIDGAEGEYLGFETITFAPIDLNLVAAEMLTSEERDWLNGYHDDVRAKITPELKNAEDQAWLANATRAI</sequence>
<dbReference type="EMBL" id="JAGSPA010000003">
    <property type="protein sequence ID" value="MBV7257254.1"/>
    <property type="molecule type" value="Genomic_DNA"/>
</dbReference>
<evidence type="ECO:0000313" key="8">
    <source>
        <dbReference type="Proteomes" id="UP000722336"/>
    </source>
</evidence>
<dbReference type="Pfam" id="PF16188">
    <property type="entry name" value="Peptidase_M24_C"/>
    <property type="match status" value="1"/>
</dbReference>
<organism evidence="7 8">
    <name type="scientific">Pacificimonas pallii</name>
    <dbReference type="NCBI Taxonomy" id="2827236"/>
    <lineage>
        <taxon>Bacteria</taxon>
        <taxon>Pseudomonadati</taxon>
        <taxon>Pseudomonadota</taxon>
        <taxon>Alphaproteobacteria</taxon>
        <taxon>Sphingomonadales</taxon>
        <taxon>Sphingosinicellaceae</taxon>
        <taxon>Pacificimonas</taxon>
    </lineage>
</organism>
<dbReference type="PANTHER" id="PTHR43763:SF6">
    <property type="entry name" value="XAA-PRO AMINOPEPTIDASE 1"/>
    <property type="match status" value="1"/>
</dbReference>
<keyword evidence="7" id="KW-0645">Protease</keyword>
<comment type="caution">
    <text evidence="7">The sequence shown here is derived from an EMBL/GenBank/DDBJ whole genome shotgun (WGS) entry which is preliminary data.</text>
</comment>